<keyword evidence="1" id="KW-0732">Signal</keyword>
<feature type="signal peptide" evidence="1">
    <location>
        <begin position="1"/>
        <end position="18"/>
    </location>
</feature>
<sequence>MRAILTCLAVMAAAPAFAQSCNPPILTFRGDTLTYETPATDVYASGGMAAIVDEYVEGHAVLIDANARTTRNINLAEVTLAEVQVLVGAERVAFVGPARCRPNMPGLPEDLFPEGEPATPNTPVVLFPDDPEGGGPRDGLWQANIGPTRMEGCPPMVAQAFPNSPGALPGMTGDTRRMTFSSPFDPNTLEMSHTMKARWTQTGKNRWQTDVSPEVFDQIPQGAGGGSRLSLVLDVVRPDLIRFDHTIEIILPDVAVATLGVSPEGCRVIGSDTWQRIGD</sequence>
<evidence type="ECO:0000313" key="2">
    <source>
        <dbReference type="EMBL" id="SDF02676.1"/>
    </source>
</evidence>
<organism evidence="2 3">
    <name type="scientific">Celeribacter baekdonensis</name>
    <dbReference type="NCBI Taxonomy" id="875171"/>
    <lineage>
        <taxon>Bacteria</taxon>
        <taxon>Pseudomonadati</taxon>
        <taxon>Pseudomonadota</taxon>
        <taxon>Alphaproteobacteria</taxon>
        <taxon>Rhodobacterales</taxon>
        <taxon>Roseobacteraceae</taxon>
        <taxon>Celeribacter</taxon>
    </lineage>
</organism>
<dbReference type="OrthoDB" id="8454252at2"/>
<reference evidence="2 3" key="1">
    <citation type="submission" date="2016-10" db="EMBL/GenBank/DDBJ databases">
        <authorList>
            <person name="de Groot N.N."/>
        </authorList>
    </citation>
    <scope>NUCLEOTIDE SEQUENCE [LARGE SCALE GENOMIC DNA]</scope>
    <source>
        <strain evidence="2 3">DSM 27375</strain>
    </source>
</reference>
<dbReference type="RefSeq" id="WP_074641599.1">
    <property type="nucleotide sequence ID" value="NZ_FNBL01000002.1"/>
</dbReference>
<accession>A0A1G7HQN9</accession>
<proteinExistence type="predicted"/>
<dbReference type="PROSITE" id="PS51257">
    <property type="entry name" value="PROKAR_LIPOPROTEIN"/>
    <property type="match status" value="1"/>
</dbReference>
<evidence type="ECO:0000313" key="3">
    <source>
        <dbReference type="Proteomes" id="UP000182284"/>
    </source>
</evidence>
<gene>
    <name evidence="2" type="ORF">SAMN04488117_10237</name>
</gene>
<name>A0A1G7HQN9_9RHOB</name>
<dbReference type="EMBL" id="FNBL01000002">
    <property type="protein sequence ID" value="SDF02676.1"/>
    <property type="molecule type" value="Genomic_DNA"/>
</dbReference>
<dbReference type="AlphaFoldDB" id="A0A1G7HQN9"/>
<protein>
    <submittedName>
        <fullName evidence="2">Uncharacterized protein</fullName>
    </submittedName>
</protein>
<feature type="chain" id="PRO_5010310702" evidence="1">
    <location>
        <begin position="19"/>
        <end position="279"/>
    </location>
</feature>
<evidence type="ECO:0000256" key="1">
    <source>
        <dbReference type="SAM" id="SignalP"/>
    </source>
</evidence>
<dbReference type="Proteomes" id="UP000182284">
    <property type="component" value="Unassembled WGS sequence"/>
</dbReference>